<evidence type="ECO:0000313" key="2">
    <source>
        <dbReference type="EMBL" id="MCP2730457.1"/>
    </source>
</evidence>
<evidence type="ECO:0000313" key="3">
    <source>
        <dbReference type="Proteomes" id="UP001204953"/>
    </source>
</evidence>
<accession>A0AAE3KTF0</accession>
<keyword evidence="1" id="KW-1133">Transmembrane helix</keyword>
<keyword evidence="3" id="KW-1185">Reference proteome</keyword>
<protein>
    <submittedName>
        <fullName evidence="2">YdcF family protein</fullName>
    </submittedName>
</protein>
<feature type="transmembrane region" description="Helical" evidence="1">
    <location>
        <begin position="23"/>
        <end position="49"/>
    </location>
</feature>
<proteinExistence type="predicted"/>
<keyword evidence="1" id="KW-0812">Transmembrane</keyword>
<gene>
    <name evidence="2" type="ORF">NJ959_18685</name>
</gene>
<organism evidence="2 3">
    <name type="scientific">Limnofasciculus baicalensis BBK-W-15</name>
    <dbReference type="NCBI Taxonomy" id="2699891"/>
    <lineage>
        <taxon>Bacteria</taxon>
        <taxon>Bacillati</taxon>
        <taxon>Cyanobacteriota</taxon>
        <taxon>Cyanophyceae</taxon>
        <taxon>Coleofasciculales</taxon>
        <taxon>Coleofasciculaceae</taxon>
        <taxon>Limnofasciculus</taxon>
        <taxon>Limnofasciculus baicalensis</taxon>
    </lineage>
</organism>
<dbReference type="RefSeq" id="WP_254013215.1">
    <property type="nucleotide sequence ID" value="NZ_JAMZMM010000203.1"/>
</dbReference>
<name>A0AAE3KTF0_9CYAN</name>
<sequence>MKFRYKPAIARLKIRLIQRKEQWTLTVAGWIVTLMSIIVLFTIAIANIYPFLSVNQPIAADVLVVEGWMPDYAIEDAMDEFKTGDYRHLIATGTPLSKGYYLAEYKNFAQLTAATLIALGFNPNQLIVVPTPYVKKDRTYSSAVALREWLSNSDLNIKSLNLFSLGPHTRRSWLIFKGVLAPEYKVGAIAANPQEYNAKTWWQYSEGVRTAIGEAIAFIYARFFSFA</sequence>
<dbReference type="Proteomes" id="UP001204953">
    <property type="component" value="Unassembled WGS sequence"/>
</dbReference>
<dbReference type="AlphaFoldDB" id="A0AAE3KTF0"/>
<dbReference type="EMBL" id="JAMZMM010000203">
    <property type="protein sequence ID" value="MCP2730457.1"/>
    <property type="molecule type" value="Genomic_DNA"/>
</dbReference>
<keyword evidence="1" id="KW-0472">Membrane</keyword>
<comment type="caution">
    <text evidence="2">The sequence shown here is derived from an EMBL/GenBank/DDBJ whole genome shotgun (WGS) entry which is preliminary data.</text>
</comment>
<evidence type="ECO:0000256" key="1">
    <source>
        <dbReference type="SAM" id="Phobius"/>
    </source>
</evidence>
<reference evidence="2" key="1">
    <citation type="submission" date="2022-06" db="EMBL/GenBank/DDBJ databases">
        <title>New cyanobacteria of genus Symplocastrum in benthos of Lake Baikal.</title>
        <authorList>
            <person name="Sorokovikova E."/>
            <person name="Tikhonova I."/>
            <person name="Krasnopeev A."/>
            <person name="Evseev P."/>
            <person name="Gladkikh A."/>
            <person name="Belykh O."/>
        </authorList>
    </citation>
    <scope>NUCLEOTIDE SEQUENCE</scope>
    <source>
        <strain evidence="2">BBK-W-15</strain>
    </source>
</reference>